<gene>
    <name evidence="1" type="ORF">Patl1_10945</name>
</gene>
<evidence type="ECO:0000313" key="2">
    <source>
        <dbReference type="Proteomes" id="UP001164250"/>
    </source>
</evidence>
<organism evidence="1 2">
    <name type="scientific">Pistacia atlantica</name>
    <dbReference type="NCBI Taxonomy" id="434234"/>
    <lineage>
        <taxon>Eukaryota</taxon>
        <taxon>Viridiplantae</taxon>
        <taxon>Streptophyta</taxon>
        <taxon>Embryophyta</taxon>
        <taxon>Tracheophyta</taxon>
        <taxon>Spermatophyta</taxon>
        <taxon>Magnoliopsida</taxon>
        <taxon>eudicotyledons</taxon>
        <taxon>Gunneridae</taxon>
        <taxon>Pentapetalae</taxon>
        <taxon>rosids</taxon>
        <taxon>malvids</taxon>
        <taxon>Sapindales</taxon>
        <taxon>Anacardiaceae</taxon>
        <taxon>Pistacia</taxon>
    </lineage>
</organism>
<proteinExistence type="predicted"/>
<reference evidence="2" key="1">
    <citation type="journal article" date="2023" name="G3 (Bethesda)">
        <title>Genome assembly and association tests identify interacting loci associated with vigor, precocity, and sex in interspecific pistachio rootstocks.</title>
        <authorList>
            <person name="Palmer W."/>
            <person name="Jacygrad E."/>
            <person name="Sagayaradj S."/>
            <person name="Cavanaugh K."/>
            <person name="Han R."/>
            <person name="Bertier L."/>
            <person name="Beede B."/>
            <person name="Kafkas S."/>
            <person name="Golino D."/>
            <person name="Preece J."/>
            <person name="Michelmore R."/>
        </authorList>
    </citation>
    <scope>NUCLEOTIDE SEQUENCE [LARGE SCALE GENOMIC DNA]</scope>
</reference>
<accession>A0ACC1A7K4</accession>
<name>A0ACC1A7K4_9ROSI</name>
<sequence>MNSVYLDGFNLVVDDQEGTAYLTFSFVNMSLFFVLKSKGVVEERKWIEEKEEWMVPFWNPNTECDVYGMCGAFGSCDPLKKPICSCLRGFEPKNVEEWNGGNWSDDKRDLKVVIIVPVILGVIVFVITVCAFFSWRWMDKRKAMKEKNRVMQLDEGEAWELWNENNIVGLIDPVIYDPCFQVKMIRSIRVGLLCVQEFVKDRPTMSTVISMLNAEIVELPAPKQPAFIERRNVFDTESAEQSQNRISINNVTLTHIDVR</sequence>
<dbReference type="Proteomes" id="UP001164250">
    <property type="component" value="Chromosome 12"/>
</dbReference>
<dbReference type="EMBL" id="CM047908">
    <property type="protein sequence ID" value="KAJ0081766.1"/>
    <property type="molecule type" value="Genomic_DNA"/>
</dbReference>
<keyword evidence="2" id="KW-1185">Reference proteome</keyword>
<evidence type="ECO:0000313" key="1">
    <source>
        <dbReference type="EMBL" id="KAJ0081766.1"/>
    </source>
</evidence>
<comment type="caution">
    <text evidence="1">The sequence shown here is derived from an EMBL/GenBank/DDBJ whole genome shotgun (WGS) entry which is preliminary data.</text>
</comment>
<protein>
    <submittedName>
        <fullName evidence="1">Uncharacterized protein</fullName>
    </submittedName>
</protein>